<evidence type="ECO:0000313" key="5">
    <source>
        <dbReference type="EMBL" id="VAX28113.1"/>
    </source>
</evidence>
<evidence type="ECO:0000256" key="2">
    <source>
        <dbReference type="ARBA" id="ARBA00022679"/>
    </source>
</evidence>
<evidence type="ECO:0000259" key="4">
    <source>
        <dbReference type="PROSITE" id="PS50042"/>
    </source>
</evidence>
<dbReference type="InterPro" id="IPR050306">
    <property type="entry name" value="PfkB_Carbo_kinase"/>
</dbReference>
<organism evidence="5">
    <name type="scientific">hydrothermal vent metagenome</name>
    <dbReference type="NCBI Taxonomy" id="652676"/>
    <lineage>
        <taxon>unclassified sequences</taxon>
        <taxon>metagenomes</taxon>
        <taxon>ecological metagenomes</taxon>
    </lineage>
</organism>
<gene>
    <name evidence="5" type="ORF">MNBD_IGNAVI01-2960</name>
</gene>
<evidence type="ECO:0000256" key="1">
    <source>
        <dbReference type="ARBA" id="ARBA00010688"/>
    </source>
</evidence>
<dbReference type="AlphaFoldDB" id="A0A3B1CU26"/>
<reference evidence="5" key="1">
    <citation type="submission" date="2018-06" db="EMBL/GenBank/DDBJ databases">
        <authorList>
            <person name="Zhirakovskaya E."/>
        </authorList>
    </citation>
    <scope>NUCLEOTIDE SEQUENCE</scope>
</reference>
<feature type="domain" description="Cyclic nucleotide-binding" evidence="4">
    <location>
        <begin position="208"/>
        <end position="262"/>
    </location>
</feature>
<sequence>MSRILVIGHTVLDIIKYKDNSDTRPGGIYHTINTLVNIKKENDKIYLATLIPKENYELYRSVYNKVNLDYSTVTESIPIVTLRLFDDKERHECHHKAADKITMSSKIDYEQFDSILINMISGYDIDTDDLSFIRGQSKCRIYFDVHTLARGYNFDGERKFKQIENVERWLKNIDIIQMNENEMWMLFGKIDKTELIEEIFSLGAEIVIITKGSEGAEMYLSNGDEISIDTLKVNAVNLVGCGDAFGASFLYKFTETDNPDTALKFANTVAGITTTYQSLKEYEKLKNDIGRKLN</sequence>
<dbReference type="InterPro" id="IPR029056">
    <property type="entry name" value="Ribokinase-like"/>
</dbReference>
<evidence type="ECO:0000256" key="3">
    <source>
        <dbReference type="ARBA" id="ARBA00022777"/>
    </source>
</evidence>
<dbReference type="SUPFAM" id="SSF53613">
    <property type="entry name" value="Ribokinase-like"/>
    <property type="match status" value="1"/>
</dbReference>
<dbReference type="Pfam" id="PF00294">
    <property type="entry name" value="PfkB"/>
    <property type="match status" value="1"/>
</dbReference>
<keyword evidence="2" id="KW-0808">Transferase</keyword>
<accession>A0A3B1CU26</accession>
<dbReference type="PANTHER" id="PTHR43085">
    <property type="entry name" value="HEXOKINASE FAMILY MEMBER"/>
    <property type="match status" value="1"/>
</dbReference>
<proteinExistence type="inferred from homology"/>
<dbReference type="PROSITE" id="PS50042">
    <property type="entry name" value="CNMP_BINDING_3"/>
    <property type="match status" value="1"/>
</dbReference>
<comment type="similarity">
    <text evidence="1">Belongs to the carbohydrate kinase PfkB family.</text>
</comment>
<dbReference type="GO" id="GO:0016301">
    <property type="term" value="F:kinase activity"/>
    <property type="evidence" value="ECO:0007669"/>
    <property type="project" value="UniProtKB-KW"/>
</dbReference>
<dbReference type="PANTHER" id="PTHR43085:SF57">
    <property type="entry name" value="CARBOHYDRATE KINASE PFKB DOMAIN-CONTAINING PROTEIN"/>
    <property type="match status" value="1"/>
</dbReference>
<name>A0A3B1CU26_9ZZZZ</name>
<dbReference type="InterPro" id="IPR011611">
    <property type="entry name" value="PfkB_dom"/>
</dbReference>
<keyword evidence="3" id="KW-0418">Kinase</keyword>
<protein>
    <recommendedName>
        <fullName evidence="4">Cyclic nucleotide-binding domain-containing protein</fullName>
    </recommendedName>
</protein>
<dbReference type="InterPro" id="IPR000595">
    <property type="entry name" value="cNMP-bd_dom"/>
</dbReference>
<dbReference type="Gene3D" id="3.40.1190.20">
    <property type="match status" value="1"/>
</dbReference>
<dbReference type="EMBL" id="UOGD01000404">
    <property type="protein sequence ID" value="VAX28113.1"/>
    <property type="molecule type" value="Genomic_DNA"/>
</dbReference>